<evidence type="ECO:0000256" key="2">
    <source>
        <dbReference type="ARBA" id="ARBA00023315"/>
    </source>
</evidence>
<dbReference type="PANTHER" id="PTHR43800:SF1">
    <property type="entry name" value="PEPTIDYL-LYSINE N-ACETYLTRANSFERASE YJAB"/>
    <property type="match status" value="1"/>
</dbReference>
<keyword evidence="1 4" id="KW-0808">Transferase</keyword>
<comment type="caution">
    <text evidence="4">The sequence shown here is derived from an EMBL/GenBank/DDBJ whole genome shotgun (WGS) entry which is preliminary data.</text>
</comment>
<gene>
    <name evidence="4" type="ORF">DRJ04_08505</name>
</gene>
<dbReference type="EMBL" id="QMQA01000276">
    <property type="protein sequence ID" value="RLE11191.1"/>
    <property type="molecule type" value="Genomic_DNA"/>
</dbReference>
<evidence type="ECO:0000313" key="5">
    <source>
        <dbReference type="Proteomes" id="UP000280417"/>
    </source>
</evidence>
<dbReference type="AlphaFoldDB" id="A0A662DA18"/>
<accession>A0A662DA18</accession>
<dbReference type="InterPro" id="IPR000182">
    <property type="entry name" value="GNAT_dom"/>
</dbReference>
<dbReference type="PANTHER" id="PTHR43800">
    <property type="entry name" value="PEPTIDYL-LYSINE N-ACETYLTRANSFERASE YJAB"/>
    <property type="match status" value="1"/>
</dbReference>
<organism evidence="4 5">
    <name type="scientific">Aerophobetes bacterium</name>
    <dbReference type="NCBI Taxonomy" id="2030807"/>
    <lineage>
        <taxon>Bacteria</taxon>
        <taxon>Candidatus Aerophobota</taxon>
    </lineage>
</organism>
<proteinExistence type="predicted"/>
<name>A0A662DA18_UNCAE</name>
<dbReference type="InterPro" id="IPR016181">
    <property type="entry name" value="Acyl_CoA_acyltransferase"/>
</dbReference>
<evidence type="ECO:0000313" key="4">
    <source>
        <dbReference type="EMBL" id="RLE11191.1"/>
    </source>
</evidence>
<dbReference type="Proteomes" id="UP000280417">
    <property type="component" value="Unassembled WGS sequence"/>
</dbReference>
<dbReference type="PROSITE" id="PS51186">
    <property type="entry name" value="GNAT"/>
    <property type="match status" value="1"/>
</dbReference>
<reference evidence="4 5" key="1">
    <citation type="submission" date="2018-06" db="EMBL/GenBank/DDBJ databases">
        <title>Extensive metabolic versatility and redundancy in microbially diverse, dynamic hydrothermal sediments.</title>
        <authorList>
            <person name="Dombrowski N."/>
            <person name="Teske A."/>
            <person name="Baker B.J."/>
        </authorList>
    </citation>
    <scope>NUCLEOTIDE SEQUENCE [LARGE SCALE GENOMIC DNA]</scope>
    <source>
        <strain evidence="4">B3_G15</strain>
    </source>
</reference>
<dbReference type="CDD" id="cd04301">
    <property type="entry name" value="NAT_SF"/>
    <property type="match status" value="1"/>
</dbReference>
<keyword evidence="2" id="KW-0012">Acyltransferase</keyword>
<dbReference type="Gene3D" id="3.40.630.30">
    <property type="match status" value="1"/>
</dbReference>
<dbReference type="Pfam" id="PF13673">
    <property type="entry name" value="Acetyltransf_10"/>
    <property type="match status" value="1"/>
</dbReference>
<evidence type="ECO:0000259" key="3">
    <source>
        <dbReference type="PROSITE" id="PS51186"/>
    </source>
</evidence>
<sequence length="163" mass="18971">MIRRLSREDFDSILKIINDAAGAYKGVIPDDRWNEPYMSAQELKEQISSGVEFFGWEEKGQIVGVMGIQYVKDTTLIRHAYVLTEYQRKGIGGRLLKYLTGLAKSPEILVGTWKAATWAVEFYKKHGFKLTSLEEKDKLLREYWNIPERQIETSVVLRLRKNR</sequence>
<feature type="domain" description="N-acetyltransferase" evidence="3">
    <location>
        <begin position="1"/>
        <end position="147"/>
    </location>
</feature>
<dbReference type="SUPFAM" id="SSF55729">
    <property type="entry name" value="Acyl-CoA N-acyltransferases (Nat)"/>
    <property type="match status" value="1"/>
</dbReference>
<evidence type="ECO:0000256" key="1">
    <source>
        <dbReference type="ARBA" id="ARBA00022679"/>
    </source>
</evidence>
<protein>
    <submittedName>
        <fullName evidence="4">GNAT family N-acetyltransferase</fullName>
    </submittedName>
</protein>
<dbReference type="GO" id="GO:0016747">
    <property type="term" value="F:acyltransferase activity, transferring groups other than amino-acyl groups"/>
    <property type="evidence" value="ECO:0007669"/>
    <property type="project" value="InterPro"/>
</dbReference>